<comment type="caution">
    <text evidence="2">The sequence shown here is derived from an EMBL/GenBank/DDBJ whole genome shotgun (WGS) entry which is preliminary data.</text>
</comment>
<evidence type="ECO:0000256" key="1">
    <source>
        <dbReference type="SAM" id="MobiDB-lite"/>
    </source>
</evidence>
<accession>A0A423U6T9</accession>
<proteinExistence type="predicted"/>
<feature type="compositionally biased region" description="Pro residues" evidence="1">
    <location>
        <begin position="197"/>
        <end position="242"/>
    </location>
</feature>
<feature type="region of interest" description="Disordered" evidence="1">
    <location>
        <begin position="276"/>
        <end position="303"/>
    </location>
</feature>
<reference evidence="2 3" key="1">
    <citation type="submission" date="2018-04" db="EMBL/GenBank/DDBJ databases">
        <authorList>
            <person name="Zhang X."/>
            <person name="Yuan J."/>
            <person name="Li F."/>
            <person name="Xiang J."/>
        </authorList>
    </citation>
    <scope>NUCLEOTIDE SEQUENCE [LARGE SCALE GENOMIC DNA]</scope>
    <source>
        <tissue evidence="2">Muscle</tissue>
    </source>
</reference>
<reference evidence="2 3" key="2">
    <citation type="submission" date="2019-01" db="EMBL/GenBank/DDBJ databases">
        <title>The decoding of complex shrimp genome reveals the adaptation for benthos swimmer, frequently molting mechanism and breeding impact on genome.</title>
        <authorList>
            <person name="Sun Y."/>
            <person name="Gao Y."/>
            <person name="Yu Y."/>
        </authorList>
    </citation>
    <scope>NUCLEOTIDE SEQUENCE [LARGE SCALE GENOMIC DNA]</scope>
    <source>
        <tissue evidence="2">Muscle</tissue>
    </source>
</reference>
<feature type="region of interest" description="Disordered" evidence="1">
    <location>
        <begin position="136"/>
        <end position="164"/>
    </location>
</feature>
<feature type="region of interest" description="Disordered" evidence="1">
    <location>
        <begin position="183"/>
        <end position="260"/>
    </location>
</feature>
<gene>
    <name evidence="2" type="ORF">C7M84_022403</name>
</gene>
<keyword evidence="3" id="KW-1185">Reference proteome</keyword>
<feature type="region of interest" description="Disordered" evidence="1">
    <location>
        <begin position="1"/>
        <end position="80"/>
    </location>
</feature>
<name>A0A423U6T9_PENVA</name>
<dbReference type="AlphaFoldDB" id="A0A423U6T9"/>
<dbReference type="Proteomes" id="UP000283509">
    <property type="component" value="Unassembled WGS sequence"/>
</dbReference>
<evidence type="ECO:0000313" key="3">
    <source>
        <dbReference type="Proteomes" id="UP000283509"/>
    </source>
</evidence>
<sequence>MHKGAQGGYRNNRNTRSVDKKTEKRSPEAQRRPREPESQASQAGVSSGLPLGATPPLEEGEGWCGRRPRPGREAEGTRPLRRASGQFHLYAHYCRRFPTLSLDCVITRRRSSPAAVTAWFFRWTFSLALPLPQDGAASPGLPGRGTRPDVPAQRAGLASRGVRGSGRGFTLYPSALAALGPSLAPPPGPGYAHPRPSRPPPAHPLPSRPSPAHPSPRPSPAHPLPFPRPSAPLPPPAPPPPSSSLSIHGDLPPPPTTQCLPLASWFRPYPPVPSLTPCPSTPLPPTTPRPPPPPTLSSPPPAYPPLPPCLYTNHSHCVSLLPHPPPSPFTPLSPPPLPAPPSPPSLPPSSPLPIAMNTSSPLPLHLSTPPPPTPPLCLSVLLFV</sequence>
<dbReference type="EMBL" id="QCYY01000547">
    <property type="protein sequence ID" value="ROT84407.1"/>
    <property type="molecule type" value="Genomic_DNA"/>
</dbReference>
<feature type="compositionally biased region" description="Pro residues" evidence="1">
    <location>
        <begin position="322"/>
        <end position="351"/>
    </location>
</feature>
<organism evidence="2 3">
    <name type="scientific">Penaeus vannamei</name>
    <name type="common">Whiteleg shrimp</name>
    <name type="synonym">Litopenaeus vannamei</name>
    <dbReference type="NCBI Taxonomy" id="6689"/>
    <lineage>
        <taxon>Eukaryota</taxon>
        <taxon>Metazoa</taxon>
        <taxon>Ecdysozoa</taxon>
        <taxon>Arthropoda</taxon>
        <taxon>Crustacea</taxon>
        <taxon>Multicrustacea</taxon>
        <taxon>Malacostraca</taxon>
        <taxon>Eumalacostraca</taxon>
        <taxon>Eucarida</taxon>
        <taxon>Decapoda</taxon>
        <taxon>Dendrobranchiata</taxon>
        <taxon>Penaeoidea</taxon>
        <taxon>Penaeidae</taxon>
        <taxon>Penaeus</taxon>
    </lineage>
</organism>
<protein>
    <submittedName>
        <fullName evidence="2">Uncharacterized protein</fullName>
    </submittedName>
</protein>
<feature type="compositionally biased region" description="Basic and acidic residues" evidence="1">
    <location>
        <begin position="16"/>
        <end position="37"/>
    </location>
</feature>
<evidence type="ECO:0000313" key="2">
    <source>
        <dbReference type="EMBL" id="ROT84407.1"/>
    </source>
</evidence>
<dbReference type="PRINTS" id="PR01217">
    <property type="entry name" value="PRICHEXTENSN"/>
</dbReference>
<feature type="region of interest" description="Disordered" evidence="1">
    <location>
        <begin position="322"/>
        <end position="369"/>
    </location>
</feature>
<feature type="compositionally biased region" description="Low complexity" evidence="1">
    <location>
        <begin position="358"/>
        <end position="367"/>
    </location>
</feature>